<dbReference type="PANTHER" id="PTHR33408:SF2">
    <property type="entry name" value="TRANSPOSASE DDE DOMAIN-CONTAINING PROTEIN"/>
    <property type="match status" value="1"/>
</dbReference>
<evidence type="ECO:0000313" key="5">
    <source>
        <dbReference type="Proteomes" id="UP000177165"/>
    </source>
</evidence>
<dbReference type="InterPro" id="IPR008490">
    <property type="entry name" value="Transposase_InsH_N"/>
</dbReference>
<evidence type="ECO:0008006" key="6">
    <source>
        <dbReference type="Google" id="ProtNLM"/>
    </source>
</evidence>
<dbReference type="InterPro" id="IPR002559">
    <property type="entry name" value="Transposase_11"/>
</dbReference>
<evidence type="ECO:0000313" key="4">
    <source>
        <dbReference type="EMBL" id="OGY78936.1"/>
    </source>
</evidence>
<protein>
    <recommendedName>
        <fullName evidence="6">Transposase</fullName>
    </recommendedName>
</protein>
<dbReference type="Pfam" id="PF01609">
    <property type="entry name" value="DDE_Tnp_1"/>
    <property type="match status" value="1"/>
</dbReference>
<keyword evidence="1" id="KW-0175">Coiled coil</keyword>
<proteinExistence type="predicted"/>
<dbReference type="Pfam" id="PF05598">
    <property type="entry name" value="DUF772"/>
    <property type="match status" value="1"/>
</dbReference>
<feature type="domain" description="Transposase InsH N-terminal" evidence="3">
    <location>
        <begin position="2"/>
        <end position="58"/>
    </location>
</feature>
<name>A0A1G2AR07_9BACT</name>
<evidence type="ECO:0000259" key="2">
    <source>
        <dbReference type="Pfam" id="PF01609"/>
    </source>
</evidence>
<reference evidence="4 5" key="1">
    <citation type="journal article" date="2016" name="Nat. Commun.">
        <title>Thousands of microbial genomes shed light on interconnected biogeochemical processes in an aquifer system.</title>
        <authorList>
            <person name="Anantharaman K."/>
            <person name="Brown C.T."/>
            <person name="Hug L.A."/>
            <person name="Sharon I."/>
            <person name="Castelle C.J."/>
            <person name="Probst A.J."/>
            <person name="Thomas B.C."/>
            <person name="Singh A."/>
            <person name="Wilkins M.J."/>
            <person name="Karaoz U."/>
            <person name="Brodie E.L."/>
            <person name="Williams K.H."/>
            <person name="Hubbard S.S."/>
            <person name="Banfield J.F."/>
        </authorList>
    </citation>
    <scope>NUCLEOTIDE SEQUENCE [LARGE SCALE GENOMIC DNA]</scope>
</reference>
<evidence type="ECO:0000259" key="3">
    <source>
        <dbReference type="Pfam" id="PF05598"/>
    </source>
</evidence>
<dbReference type="AlphaFoldDB" id="A0A1G2AR07"/>
<gene>
    <name evidence="4" type="ORF">A3B74_03530</name>
</gene>
<sequence>MGQHAYHPKMLLKVFVYGYSLGIRSSRKLENRLKEDIVFMWLSGRQTPDFRTIADFKKAKLVDVKRVFLEVLGLCQALGMVKIGKVSLNGTTFRADASGNKMRYRKTLIKNKAVLEQRVDDIFVEAERIDREEEKLLGNRTEHTTGIDAKEIQKKLNQMRKRKETLQRNKQKLQARTSDLCQKLRTMRKDRNSMSSTDKDATMMLMKEGHIAPGYNAQVASEHQVILAYDISSNRNDQRLLRSMVKAVNNNTGKNPDILIADAGYGNKMNYRFLKNQKITSFIPYNTFNKEMVERRKGVYQRPKEVDTELEGYHARQRMRLLSDEGKAMMRRRREDIEPTFGDIKRNMNFRTFHLRGKPKCLTELGLVSIGHNLKKMKHWVKRLAEYGDGRQKGIDLGTILGHVS</sequence>
<feature type="coiled-coil region" evidence="1">
    <location>
        <begin position="149"/>
        <end position="183"/>
    </location>
</feature>
<dbReference type="Proteomes" id="UP000177165">
    <property type="component" value="Unassembled WGS sequence"/>
</dbReference>
<organism evidence="4 5">
    <name type="scientific">Candidatus Kerfeldbacteria bacterium RIFCSPHIGHO2_02_FULL_42_14</name>
    <dbReference type="NCBI Taxonomy" id="1798540"/>
    <lineage>
        <taxon>Bacteria</taxon>
        <taxon>Candidatus Kerfeldiibacteriota</taxon>
    </lineage>
</organism>
<accession>A0A1G2AR07</accession>
<evidence type="ECO:0000256" key="1">
    <source>
        <dbReference type="SAM" id="Coils"/>
    </source>
</evidence>
<feature type="domain" description="Transposase IS4-like" evidence="2">
    <location>
        <begin position="212"/>
        <end position="374"/>
    </location>
</feature>
<dbReference type="PANTHER" id="PTHR33408">
    <property type="entry name" value="TRANSPOSASE"/>
    <property type="match status" value="1"/>
</dbReference>
<dbReference type="EMBL" id="MHKB01000011">
    <property type="protein sequence ID" value="OGY78936.1"/>
    <property type="molecule type" value="Genomic_DNA"/>
</dbReference>
<comment type="caution">
    <text evidence="4">The sequence shown here is derived from an EMBL/GenBank/DDBJ whole genome shotgun (WGS) entry which is preliminary data.</text>
</comment>